<organism evidence="2 3">
    <name type="scientific">Saprospira grandis (strain Lewin)</name>
    <dbReference type="NCBI Taxonomy" id="984262"/>
    <lineage>
        <taxon>Bacteria</taxon>
        <taxon>Pseudomonadati</taxon>
        <taxon>Bacteroidota</taxon>
        <taxon>Saprospiria</taxon>
        <taxon>Saprospirales</taxon>
        <taxon>Saprospiraceae</taxon>
        <taxon>Saprospira</taxon>
    </lineage>
</organism>
<evidence type="ECO:0000313" key="3">
    <source>
        <dbReference type="Proteomes" id="UP000007519"/>
    </source>
</evidence>
<dbReference type="Proteomes" id="UP000007519">
    <property type="component" value="Chromosome"/>
</dbReference>
<gene>
    <name evidence="2" type="ordered locus">SGRA_0148</name>
</gene>
<keyword evidence="3" id="KW-1185">Reference proteome</keyword>
<dbReference type="EMBL" id="CP002831">
    <property type="protein sequence ID" value="AFC22892.1"/>
    <property type="molecule type" value="Genomic_DNA"/>
</dbReference>
<dbReference type="STRING" id="984262.SGRA_0148"/>
<proteinExistence type="predicted"/>
<evidence type="ECO:0000256" key="1">
    <source>
        <dbReference type="SAM" id="MobiDB-lite"/>
    </source>
</evidence>
<reference evidence="2 3" key="1">
    <citation type="journal article" date="2012" name="Stand. Genomic Sci.">
        <title>Complete genome sequencing and analysis of Saprospira grandis str. Lewin, a predatory marine bacterium.</title>
        <authorList>
            <person name="Saw J.H."/>
            <person name="Yuryev A."/>
            <person name="Kanbe M."/>
            <person name="Hou S."/>
            <person name="Young A.G."/>
            <person name="Aizawa S."/>
            <person name="Alam M."/>
        </authorList>
    </citation>
    <scope>NUCLEOTIDE SEQUENCE [LARGE SCALE GENOMIC DNA]</scope>
    <source>
        <strain evidence="2 3">Lewin</strain>
    </source>
</reference>
<accession>H6L520</accession>
<dbReference type="AlphaFoldDB" id="H6L520"/>
<protein>
    <submittedName>
        <fullName evidence="2">Uncharacterized protein</fullName>
    </submittedName>
</protein>
<feature type="region of interest" description="Disordered" evidence="1">
    <location>
        <begin position="1"/>
        <end position="24"/>
    </location>
</feature>
<dbReference type="KEGG" id="sgn:SGRA_0148"/>
<name>H6L520_SAPGL</name>
<feature type="compositionally biased region" description="Basic and acidic residues" evidence="1">
    <location>
        <begin position="1"/>
        <end position="21"/>
    </location>
</feature>
<evidence type="ECO:0000313" key="2">
    <source>
        <dbReference type="EMBL" id="AFC22892.1"/>
    </source>
</evidence>
<dbReference type="HOGENOM" id="CLU_2994126_0_0_10"/>
<sequence>MRRAEQTCEPRHSPTRADRRGAAPKNKYYLKSRQQKLSAFFGHKIGPNELLKQLNYA</sequence>